<dbReference type="Proteomes" id="UP000320813">
    <property type="component" value="Unassembled WGS sequence"/>
</dbReference>
<feature type="binding site" evidence="7 9">
    <location>
        <position position="235"/>
    </location>
    <ligand>
        <name>substrate</name>
    </ligand>
</feature>
<evidence type="ECO:0000256" key="9">
    <source>
        <dbReference type="PIRSR" id="PIRSR614732-2"/>
    </source>
</evidence>
<dbReference type="CDD" id="cd04725">
    <property type="entry name" value="OMP_decarboxylase_like"/>
    <property type="match status" value="1"/>
</dbReference>
<dbReference type="UniPathway" id="UPA00070">
    <property type="reaction ID" value="UER00120"/>
</dbReference>
<feature type="active site" description="For OMPdecase activity" evidence="8">
    <location>
        <position position="64"/>
    </location>
</feature>
<feature type="active site" description="Proton donor" evidence="7">
    <location>
        <position position="64"/>
    </location>
</feature>
<dbReference type="Gene3D" id="3.20.20.70">
    <property type="entry name" value="Aldolase class I"/>
    <property type="match status" value="1"/>
</dbReference>
<feature type="domain" description="Orotidine 5'-phosphate decarboxylase" evidence="11">
    <location>
        <begin position="7"/>
        <end position="271"/>
    </location>
</feature>
<dbReference type="Pfam" id="PF00215">
    <property type="entry name" value="OMPdecase"/>
    <property type="match status" value="1"/>
</dbReference>
<feature type="active site" description="For OMPdecase activity" evidence="8">
    <location>
        <position position="67"/>
    </location>
</feature>
<comment type="caution">
    <text evidence="12">The sequence shown here is derived from an EMBL/GenBank/DDBJ whole genome shotgun (WGS) entry which is preliminary data.</text>
</comment>
<comment type="similarity">
    <text evidence="7">Belongs to the OMP decarboxylase family. Type 1 subfamily.</text>
</comment>
<comment type="subunit">
    <text evidence="7">Homodimer.</text>
</comment>
<dbReference type="EC" id="4.1.1.23" evidence="7"/>
<keyword evidence="3 7" id="KW-0210">Decarboxylase</keyword>
<reference evidence="12 13" key="1">
    <citation type="submission" date="2019-01" db="EMBL/GenBank/DDBJ databases">
        <title>Insights into ecological role of a new deltaproteobacterial order Candidatus Sinidesulfobacterales (Sva0485) by metagenomics and metatranscriptomics.</title>
        <authorList>
            <person name="Tan S."/>
            <person name="Liu J."/>
            <person name="Fang Y."/>
            <person name="Hedlund B.P."/>
            <person name="Lian Z.H."/>
            <person name="Huang L.Y."/>
            <person name="Li J.T."/>
            <person name="Huang L.N."/>
            <person name="Li W.J."/>
            <person name="Jiang H.C."/>
            <person name="Dong H.L."/>
            <person name="Shu W.S."/>
        </authorList>
    </citation>
    <scope>NUCLEOTIDE SEQUENCE [LARGE SCALE GENOMIC DNA]</scope>
    <source>
        <strain evidence="12">AP3</strain>
    </source>
</reference>
<evidence type="ECO:0000313" key="13">
    <source>
        <dbReference type="Proteomes" id="UP000320813"/>
    </source>
</evidence>
<dbReference type="NCBIfam" id="TIGR01740">
    <property type="entry name" value="pyrF"/>
    <property type="match status" value="1"/>
</dbReference>
<evidence type="ECO:0000256" key="4">
    <source>
        <dbReference type="ARBA" id="ARBA00022975"/>
    </source>
</evidence>
<protein>
    <recommendedName>
        <fullName evidence="7">Orotidine 5'-phosphate decarboxylase</fullName>
        <ecNumber evidence="7">4.1.1.23</ecNumber>
    </recommendedName>
    <alternativeName>
        <fullName evidence="7">OMP decarboxylase</fullName>
        <shortName evidence="7">OMPDCase</shortName>
        <shortName evidence="7">OMPdecase</shortName>
    </alternativeName>
</protein>
<feature type="binding site" evidence="7 9">
    <location>
        <position position="201"/>
    </location>
    <ligand>
        <name>substrate</name>
    </ligand>
</feature>
<comment type="catalytic activity">
    <reaction evidence="6 7 10">
        <text>orotidine 5'-phosphate + H(+) = UMP + CO2</text>
        <dbReference type="Rhea" id="RHEA:11596"/>
        <dbReference type="ChEBI" id="CHEBI:15378"/>
        <dbReference type="ChEBI" id="CHEBI:16526"/>
        <dbReference type="ChEBI" id="CHEBI:57538"/>
        <dbReference type="ChEBI" id="CHEBI:57865"/>
        <dbReference type="EC" id="4.1.1.23"/>
    </reaction>
</comment>
<feature type="binding site" evidence="7 9">
    <location>
        <position position="256"/>
    </location>
    <ligand>
        <name>substrate</name>
    </ligand>
</feature>
<feature type="binding site" evidence="7 9">
    <location>
        <position position="13"/>
    </location>
    <ligand>
        <name>substrate</name>
    </ligand>
</feature>
<evidence type="ECO:0000259" key="11">
    <source>
        <dbReference type="SMART" id="SM00934"/>
    </source>
</evidence>
<evidence type="ECO:0000256" key="1">
    <source>
        <dbReference type="ARBA" id="ARBA00002356"/>
    </source>
</evidence>
<feature type="binding site" evidence="7 9">
    <location>
        <position position="35"/>
    </location>
    <ligand>
        <name>substrate</name>
    </ligand>
</feature>
<sequence length="282" mass="30271">MKNFKEKVIIALDYNNLDAVRGILERLKGEACFYKIGPVLFTSCGIQSVKLIRDYGCKIFLDLKFHDIPNTVYNAVKSAGELGVDIINVHASGGVNMMKSAKKGGIEAAKKTGKNIDVIGVTVLTSLAQEDLRDIFYYQGHGVNSENPKSGDAGNVGSLVLHLAGLAKISGLDGVVCSGYESLEIKKVLGDNFKTIVPGIRLAGSGYAAEVHRDAGAAIATEGENIKGGTRRDDQKRVITPSMAFNSKADYIVAGREITASNDPLTALKAIYNDIERFAERT</sequence>
<dbReference type="SUPFAM" id="SSF51366">
    <property type="entry name" value="Ribulose-phoshate binding barrel"/>
    <property type="match status" value="1"/>
</dbReference>
<gene>
    <name evidence="7 12" type="primary">pyrF</name>
    <name evidence="12" type="ORF">EVJ47_06960</name>
</gene>
<dbReference type="GO" id="GO:0004590">
    <property type="term" value="F:orotidine-5'-phosphate decarboxylase activity"/>
    <property type="evidence" value="ECO:0007669"/>
    <property type="project" value="UniProtKB-UniRule"/>
</dbReference>
<evidence type="ECO:0000256" key="2">
    <source>
        <dbReference type="ARBA" id="ARBA00004861"/>
    </source>
</evidence>
<feature type="binding site" evidence="7">
    <location>
        <begin position="62"/>
        <end position="71"/>
    </location>
    <ligand>
        <name>substrate</name>
    </ligand>
</feature>
<evidence type="ECO:0000256" key="5">
    <source>
        <dbReference type="ARBA" id="ARBA00023239"/>
    </source>
</evidence>
<dbReference type="EMBL" id="SGBD01000003">
    <property type="protein sequence ID" value="RZD14397.1"/>
    <property type="molecule type" value="Genomic_DNA"/>
</dbReference>
<accession>A0A519BAS8</accession>
<evidence type="ECO:0000256" key="6">
    <source>
        <dbReference type="ARBA" id="ARBA00049157"/>
    </source>
</evidence>
<dbReference type="HAMAP" id="MF_01200_B">
    <property type="entry name" value="OMPdecase_type1_B"/>
    <property type="match status" value="1"/>
</dbReference>
<feature type="binding site" evidence="7 9">
    <location>
        <position position="255"/>
    </location>
    <ligand>
        <name>substrate</name>
    </ligand>
</feature>
<comment type="pathway">
    <text evidence="2 7 10">Pyrimidine metabolism; UMP biosynthesis via de novo pathway; UMP from orotate: step 2/2.</text>
</comment>
<feature type="active site" description="For OMPdecase activity" evidence="8">
    <location>
        <position position="62"/>
    </location>
</feature>
<feature type="binding site" evidence="7 9">
    <location>
        <position position="125"/>
    </location>
    <ligand>
        <name>substrate</name>
    </ligand>
</feature>
<dbReference type="PANTHER" id="PTHR32119">
    <property type="entry name" value="OROTIDINE 5'-PHOSPHATE DECARBOXYLASE"/>
    <property type="match status" value="1"/>
</dbReference>
<evidence type="ECO:0000256" key="8">
    <source>
        <dbReference type="PIRSR" id="PIRSR614732-1"/>
    </source>
</evidence>
<dbReference type="GO" id="GO:0044205">
    <property type="term" value="P:'de novo' UMP biosynthetic process"/>
    <property type="evidence" value="ECO:0007669"/>
    <property type="project" value="UniProtKB-UniRule"/>
</dbReference>
<dbReference type="PANTHER" id="PTHR32119:SF2">
    <property type="entry name" value="OROTIDINE 5'-PHOSPHATE DECARBOXYLASE"/>
    <property type="match status" value="1"/>
</dbReference>
<dbReference type="InterPro" id="IPR018089">
    <property type="entry name" value="OMPdecase_AS"/>
</dbReference>
<keyword evidence="4 7" id="KW-0665">Pyrimidine biosynthesis</keyword>
<dbReference type="InterPro" id="IPR014732">
    <property type="entry name" value="OMPdecase"/>
</dbReference>
<evidence type="ECO:0000256" key="7">
    <source>
        <dbReference type="HAMAP-Rule" id="MF_01200"/>
    </source>
</evidence>
<dbReference type="PROSITE" id="PS00156">
    <property type="entry name" value="OMPDECASE"/>
    <property type="match status" value="1"/>
</dbReference>
<organism evidence="12 13">
    <name type="scientific">Candidatus Acidulodesulfobacterium ferriphilum</name>
    <dbReference type="NCBI Taxonomy" id="2597223"/>
    <lineage>
        <taxon>Bacteria</taxon>
        <taxon>Deltaproteobacteria</taxon>
        <taxon>Candidatus Acidulodesulfobacterales</taxon>
        <taxon>Candidatus Acidulodesulfobacterium</taxon>
    </lineage>
</organism>
<dbReference type="GO" id="GO:0006207">
    <property type="term" value="P:'de novo' pyrimidine nucleobase biosynthetic process"/>
    <property type="evidence" value="ECO:0007669"/>
    <property type="project" value="InterPro"/>
</dbReference>
<dbReference type="SMART" id="SM00934">
    <property type="entry name" value="OMPdecase"/>
    <property type="match status" value="1"/>
</dbReference>
<name>A0A519BAS8_9DELT</name>
<dbReference type="InterPro" id="IPR011060">
    <property type="entry name" value="RibuloseP-bd_barrel"/>
</dbReference>
<proteinExistence type="inferred from homology"/>
<dbReference type="InterPro" id="IPR001754">
    <property type="entry name" value="OMPdeCOase_dom"/>
</dbReference>
<evidence type="ECO:0000256" key="10">
    <source>
        <dbReference type="RuleBase" id="RU000512"/>
    </source>
</evidence>
<dbReference type="InterPro" id="IPR047596">
    <property type="entry name" value="OMPdecase_bac"/>
</dbReference>
<evidence type="ECO:0000313" key="12">
    <source>
        <dbReference type="EMBL" id="RZD14397.1"/>
    </source>
</evidence>
<evidence type="ECO:0000256" key="3">
    <source>
        <dbReference type="ARBA" id="ARBA00022793"/>
    </source>
</evidence>
<keyword evidence="5 7" id="KW-0456">Lyase</keyword>
<dbReference type="AlphaFoldDB" id="A0A519BAS8"/>
<dbReference type="GO" id="GO:0005829">
    <property type="term" value="C:cytosol"/>
    <property type="evidence" value="ECO:0007669"/>
    <property type="project" value="TreeGrafter"/>
</dbReference>
<comment type="function">
    <text evidence="1 7">Catalyzes the decarboxylation of orotidine 5'-monophosphate (OMP) to uridine 5'-monophosphate (UMP).</text>
</comment>
<dbReference type="InterPro" id="IPR013785">
    <property type="entry name" value="Aldolase_TIM"/>
</dbReference>